<dbReference type="STRING" id="51511.ENSCSAVP00000012692"/>
<dbReference type="CDD" id="cd06661">
    <property type="entry name" value="GGCT_like"/>
    <property type="match status" value="1"/>
</dbReference>
<proteinExistence type="inferred from homology"/>
<dbReference type="Ensembl" id="ENSCSAVT00000012838.1">
    <property type="protein sequence ID" value="ENSCSAVP00000012692.1"/>
    <property type="gene ID" value="ENSCSAVG00000007449.1"/>
</dbReference>
<dbReference type="GeneTree" id="ENSGT00390000003855"/>
<accession>H2Z530</accession>
<dbReference type="eggNOG" id="KOG3182">
    <property type="taxonomic scope" value="Eukaryota"/>
</dbReference>
<dbReference type="Gene3D" id="3.10.490.10">
    <property type="entry name" value="Gamma-glutamyl cyclotransferase-like"/>
    <property type="match status" value="1"/>
</dbReference>
<keyword evidence="5" id="KW-1185">Reference proteome</keyword>
<dbReference type="PANTHER" id="PTHR12192">
    <property type="entry name" value="CATION TRANSPORT PROTEIN CHAC-RELATED"/>
    <property type="match status" value="1"/>
</dbReference>
<dbReference type="AlphaFoldDB" id="H2Z530"/>
<comment type="similarity">
    <text evidence="1">Belongs to the gamma-glutamylcyclotransferase family. ChaC subfamily.</text>
</comment>
<keyword evidence="2" id="KW-0456">Lyase</keyword>
<evidence type="ECO:0000256" key="2">
    <source>
        <dbReference type="ARBA" id="ARBA00023239"/>
    </source>
</evidence>
<evidence type="ECO:0000256" key="3">
    <source>
        <dbReference type="ARBA" id="ARBA00048073"/>
    </source>
</evidence>
<evidence type="ECO:0000256" key="1">
    <source>
        <dbReference type="ARBA" id="ARBA00009662"/>
    </source>
</evidence>
<name>H2Z530_CIOSA</name>
<dbReference type="GO" id="GO:0005737">
    <property type="term" value="C:cytoplasm"/>
    <property type="evidence" value="ECO:0007669"/>
    <property type="project" value="TreeGrafter"/>
</dbReference>
<dbReference type="Proteomes" id="UP000007875">
    <property type="component" value="Unassembled WGS sequence"/>
</dbReference>
<dbReference type="InterPro" id="IPR006840">
    <property type="entry name" value="ChaC"/>
</dbReference>
<dbReference type="HOGENOM" id="CLU_983378_0_0_1"/>
<dbReference type="Pfam" id="PF04752">
    <property type="entry name" value="ChaC"/>
    <property type="match status" value="1"/>
</dbReference>
<dbReference type="GO" id="GO:0061928">
    <property type="term" value="F:glutathione specific gamma-glutamylcyclotransferase activity"/>
    <property type="evidence" value="ECO:0007669"/>
    <property type="project" value="UniProtKB-EC"/>
</dbReference>
<dbReference type="GO" id="GO:0006751">
    <property type="term" value="P:glutathione catabolic process"/>
    <property type="evidence" value="ECO:0007669"/>
    <property type="project" value="InterPro"/>
</dbReference>
<dbReference type="PANTHER" id="PTHR12192:SF26">
    <property type="entry name" value="GLUTATHIONE-SPECIFIC GAMMA-GLUTAMYLCYCLOTRANSFERASE 1"/>
    <property type="match status" value="1"/>
</dbReference>
<evidence type="ECO:0000313" key="5">
    <source>
        <dbReference type="Proteomes" id="UP000007875"/>
    </source>
</evidence>
<protein>
    <submittedName>
        <fullName evidence="4">Uncharacterized protein</fullName>
    </submittedName>
</protein>
<organism evidence="4 5">
    <name type="scientific">Ciona savignyi</name>
    <name type="common">Pacific transparent sea squirt</name>
    <dbReference type="NCBI Taxonomy" id="51511"/>
    <lineage>
        <taxon>Eukaryota</taxon>
        <taxon>Metazoa</taxon>
        <taxon>Chordata</taxon>
        <taxon>Tunicata</taxon>
        <taxon>Ascidiacea</taxon>
        <taxon>Phlebobranchia</taxon>
        <taxon>Cionidae</taxon>
        <taxon>Ciona</taxon>
    </lineage>
</organism>
<sequence length="283" mass="31770">MGANLFECSVDRVDMKNTLTAEEVREWVVRSQSGTQCPESRSLLVFGYGSLVWLPKFAYHHREVGCIHGFVRRFWQGNVSHRGVPGSPGRVVTLVADREGVTWGVAYHLKGKQQIESALQHLVTREMIKGGYDVATTMFHGQLSYNVLTFVATPDNAHYLGPAPVDTVANTIVNSRGQSGHNLEYIFNLVDALRVEAPQGVDNHLHSLEEACHRRLSHILINRHRAFCCDGTDTSECMAECHKCLTTRHSDDDAYIIDCFTRRMDKIKAVIAPIVQQPEKVKN</sequence>
<evidence type="ECO:0000313" key="4">
    <source>
        <dbReference type="Ensembl" id="ENSCSAVP00000012692.1"/>
    </source>
</evidence>
<comment type="catalytic activity">
    <reaction evidence="3">
        <text>glutathione = L-cysteinylglycine + 5-oxo-L-proline</text>
        <dbReference type="Rhea" id="RHEA:47724"/>
        <dbReference type="ChEBI" id="CHEBI:57925"/>
        <dbReference type="ChEBI" id="CHEBI:58402"/>
        <dbReference type="ChEBI" id="CHEBI:61694"/>
        <dbReference type="EC" id="4.3.2.7"/>
    </reaction>
</comment>
<dbReference type="OMA" id="INIFREC"/>
<dbReference type="InParanoid" id="H2Z530"/>
<reference evidence="4" key="3">
    <citation type="submission" date="2025-09" db="UniProtKB">
        <authorList>
            <consortium name="Ensembl"/>
        </authorList>
    </citation>
    <scope>IDENTIFICATION</scope>
</reference>
<dbReference type="InterPro" id="IPR013024">
    <property type="entry name" value="GGCT-like"/>
</dbReference>
<reference evidence="4" key="2">
    <citation type="submission" date="2025-08" db="UniProtKB">
        <authorList>
            <consortium name="Ensembl"/>
        </authorList>
    </citation>
    <scope>IDENTIFICATION</scope>
</reference>
<reference evidence="5" key="1">
    <citation type="submission" date="2003-08" db="EMBL/GenBank/DDBJ databases">
        <authorList>
            <person name="Birren B."/>
            <person name="Nusbaum C."/>
            <person name="Abebe A."/>
            <person name="Abouelleil A."/>
            <person name="Adekoya E."/>
            <person name="Ait-zahra M."/>
            <person name="Allen N."/>
            <person name="Allen T."/>
            <person name="An P."/>
            <person name="Anderson M."/>
            <person name="Anderson S."/>
            <person name="Arachchi H."/>
            <person name="Armbruster J."/>
            <person name="Bachantsang P."/>
            <person name="Baldwin J."/>
            <person name="Barry A."/>
            <person name="Bayul T."/>
            <person name="Blitshsteyn B."/>
            <person name="Bloom T."/>
            <person name="Blye J."/>
            <person name="Boguslavskiy L."/>
            <person name="Borowsky M."/>
            <person name="Boukhgalter B."/>
            <person name="Brunache A."/>
            <person name="Butler J."/>
            <person name="Calixte N."/>
            <person name="Calvo S."/>
            <person name="Camarata J."/>
            <person name="Campo K."/>
            <person name="Chang J."/>
            <person name="Cheshatsang Y."/>
            <person name="Citroen M."/>
            <person name="Collymore A."/>
            <person name="Considine T."/>
            <person name="Cook A."/>
            <person name="Cooke P."/>
            <person name="Corum B."/>
            <person name="Cuomo C."/>
            <person name="David R."/>
            <person name="Dawoe T."/>
            <person name="Degray S."/>
            <person name="Dodge S."/>
            <person name="Dooley K."/>
            <person name="Dorje P."/>
            <person name="Dorjee K."/>
            <person name="Dorris L."/>
            <person name="Duffey N."/>
            <person name="Dupes A."/>
            <person name="Elkins T."/>
            <person name="Engels R."/>
            <person name="Erickson J."/>
            <person name="Farina A."/>
            <person name="Faro S."/>
            <person name="Ferreira P."/>
            <person name="Fischer H."/>
            <person name="Fitzgerald M."/>
            <person name="Foley K."/>
            <person name="Gage D."/>
            <person name="Galagan J."/>
            <person name="Gearin G."/>
            <person name="Gnerre S."/>
            <person name="Gnirke A."/>
            <person name="Goyette A."/>
            <person name="Graham J."/>
            <person name="Grandbois E."/>
            <person name="Gyaltsen K."/>
            <person name="Hafez N."/>
            <person name="Hagopian D."/>
            <person name="Hagos B."/>
            <person name="Hall J."/>
            <person name="Hatcher B."/>
            <person name="Heller A."/>
            <person name="Higgins H."/>
            <person name="Honan T."/>
            <person name="Horn A."/>
            <person name="Houde N."/>
            <person name="Hughes L."/>
            <person name="Hulme W."/>
            <person name="Husby E."/>
            <person name="Iliev I."/>
            <person name="Jaffe D."/>
            <person name="Jones C."/>
            <person name="Kamal M."/>
            <person name="Kamat A."/>
            <person name="Kamvysselis M."/>
            <person name="Karlsson E."/>
            <person name="Kells C."/>
            <person name="Kieu A."/>
            <person name="Kisner P."/>
            <person name="Kodira C."/>
            <person name="Kulbokas E."/>
            <person name="Labutti K."/>
            <person name="Lama D."/>
            <person name="Landers T."/>
            <person name="Leger J."/>
            <person name="Levine S."/>
            <person name="Lewis D."/>
            <person name="Lewis T."/>
            <person name="Lindblad-toh K."/>
            <person name="Liu X."/>
            <person name="Lokyitsang T."/>
            <person name="Lokyitsang Y."/>
            <person name="Lucien O."/>
            <person name="Lui A."/>
            <person name="Ma L.J."/>
            <person name="Mabbitt R."/>
            <person name="Macdonald J."/>
            <person name="Maclean C."/>
            <person name="Major J."/>
            <person name="Manning J."/>
            <person name="Marabella R."/>
            <person name="Maru K."/>
            <person name="Matthews C."/>
            <person name="Mauceli E."/>
            <person name="Mccarthy M."/>
            <person name="Mcdonough S."/>
            <person name="Mcghee T."/>
            <person name="Meldrim J."/>
            <person name="Meneus L."/>
            <person name="Mesirov J."/>
            <person name="Mihalev A."/>
            <person name="Mihova T."/>
            <person name="Mikkelsen T."/>
            <person name="Mlenga V."/>
            <person name="Moru K."/>
            <person name="Mozes J."/>
            <person name="Mulrain L."/>
            <person name="Munson G."/>
            <person name="Naylor J."/>
            <person name="Newes C."/>
            <person name="Nguyen C."/>
            <person name="Nguyen N."/>
            <person name="Nguyen T."/>
            <person name="Nicol R."/>
            <person name="Nielsen C."/>
            <person name="Nizzari M."/>
            <person name="Norbu C."/>
            <person name="Norbu N."/>
            <person name="O'donnell P."/>
            <person name="Okoawo O."/>
            <person name="O'leary S."/>
            <person name="Omotosho B."/>
            <person name="O'neill K."/>
            <person name="Osman S."/>
            <person name="Parker S."/>
            <person name="Perrin D."/>
            <person name="Phunkhang P."/>
            <person name="Piqani B."/>
            <person name="Purcell S."/>
            <person name="Rachupka T."/>
            <person name="Ramasamy U."/>
            <person name="Rameau R."/>
            <person name="Ray V."/>
            <person name="Raymond C."/>
            <person name="Retta R."/>
            <person name="Richardson S."/>
            <person name="Rise C."/>
            <person name="Rodriguez J."/>
            <person name="Rogers J."/>
            <person name="Rogov P."/>
            <person name="Rutman M."/>
            <person name="Schupbach R."/>
            <person name="Seaman C."/>
            <person name="Settipalli S."/>
            <person name="Sharpe T."/>
            <person name="Sheridan J."/>
            <person name="Sherpa N."/>
            <person name="Shi J."/>
            <person name="Smirnov S."/>
            <person name="Smith C."/>
            <person name="Sougnez C."/>
            <person name="Spencer B."/>
            <person name="Stalker J."/>
            <person name="Stange-thomann N."/>
            <person name="Stavropoulos S."/>
            <person name="Stetson K."/>
            <person name="Stone C."/>
            <person name="Stone S."/>
            <person name="Stubbs M."/>
            <person name="Talamas J."/>
            <person name="Tchuinga P."/>
            <person name="Tenzing P."/>
            <person name="Tesfaye S."/>
            <person name="Theodore J."/>
            <person name="Thoulutsang Y."/>
            <person name="Topham K."/>
            <person name="Towey S."/>
            <person name="Tsamla T."/>
            <person name="Tsomo N."/>
            <person name="Vallee D."/>
            <person name="Vassiliev H."/>
            <person name="Venkataraman V."/>
            <person name="Vinson J."/>
            <person name="Vo A."/>
            <person name="Wade C."/>
            <person name="Wang S."/>
            <person name="Wangchuk T."/>
            <person name="Wangdi T."/>
            <person name="Whittaker C."/>
            <person name="Wilkinson J."/>
            <person name="Wu Y."/>
            <person name="Wyman D."/>
            <person name="Yadav S."/>
            <person name="Yang S."/>
            <person name="Yang X."/>
            <person name="Yeager S."/>
            <person name="Yee E."/>
            <person name="Young G."/>
            <person name="Zainoun J."/>
            <person name="Zembeck L."/>
            <person name="Zimmer A."/>
            <person name="Zody M."/>
            <person name="Lander E."/>
        </authorList>
    </citation>
    <scope>NUCLEOTIDE SEQUENCE [LARGE SCALE GENOMIC DNA]</scope>
</reference>